<evidence type="ECO:0000259" key="1">
    <source>
        <dbReference type="Pfam" id="PF02463"/>
    </source>
</evidence>
<dbReference type="GO" id="GO:0000731">
    <property type="term" value="P:DNA synthesis involved in DNA repair"/>
    <property type="evidence" value="ECO:0007669"/>
    <property type="project" value="TreeGrafter"/>
</dbReference>
<dbReference type="SUPFAM" id="SSF52540">
    <property type="entry name" value="P-loop containing nucleoside triphosphate hydrolases"/>
    <property type="match status" value="1"/>
</dbReference>
<dbReference type="Gene3D" id="1.20.1050.90">
    <property type="entry name" value="RecF/RecN/SMC, N-terminal domain"/>
    <property type="match status" value="1"/>
</dbReference>
<feature type="domain" description="RecF/RecN/SMC N-terminal" evidence="1">
    <location>
        <begin position="2"/>
        <end position="316"/>
    </location>
</feature>
<dbReference type="AlphaFoldDB" id="F2LWE1"/>
<dbReference type="InterPro" id="IPR027417">
    <property type="entry name" value="P-loop_NTPase"/>
</dbReference>
<dbReference type="HOGENOM" id="CLU_040267_0_1_7"/>
<dbReference type="InParanoid" id="F2LWE1"/>
<evidence type="ECO:0000313" key="2">
    <source>
        <dbReference type="EMBL" id="AEA32987.1"/>
    </source>
</evidence>
<dbReference type="InterPro" id="IPR042174">
    <property type="entry name" value="RecF_2"/>
</dbReference>
<evidence type="ECO:0000313" key="3">
    <source>
        <dbReference type="Proteomes" id="UP000008139"/>
    </source>
</evidence>
<accession>F2LWE1</accession>
<dbReference type="InterPro" id="IPR003395">
    <property type="entry name" value="RecF/RecN/SMC_N"/>
</dbReference>
<reference evidence="3" key="2">
    <citation type="submission" date="2011-03" db="EMBL/GenBank/DDBJ databases">
        <title>The complete genome of Hippea maritima DSM 10411.</title>
        <authorList>
            <consortium name="US DOE Joint Genome Institute (JGI-PGF)"/>
            <person name="Lucas S."/>
            <person name="Copeland A."/>
            <person name="Lapidus A."/>
            <person name="Bruce D."/>
            <person name="Goodwin L."/>
            <person name="Pitluck S."/>
            <person name="Peters L."/>
            <person name="Kyrpides N."/>
            <person name="Mavromatis K."/>
            <person name="Pagani I."/>
            <person name="Ivanova N."/>
            <person name="Mikhailova N."/>
            <person name="Lu M."/>
            <person name="Detter J.C."/>
            <person name="Tapia R."/>
            <person name="Han C."/>
            <person name="Land M."/>
            <person name="Hauser L."/>
            <person name="Markowitz V."/>
            <person name="Cheng J.-F."/>
            <person name="Hugenholtz P."/>
            <person name="Woyke T."/>
            <person name="Wu D."/>
            <person name="Spring S."/>
            <person name="Schroeder M."/>
            <person name="Brambilla E."/>
            <person name="Klenk H.-P."/>
            <person name="Eisen J.A."/>
        </authorList>
    </citation>
    <scope>NUCLEOTIDE SEQUENCE [LARGE SCALE GENOMIC DNA]</scope>
    <source>
        <strain evidence="3">ATCC 700847 / DSM 10411 / MH2</strain>
    </source>
</reference>
<name>F2LWE1_HIPMA</name>
<sequence>MFIKNIIITNFRNFNLLEVKFDKINIIKGKNGTGKTNLIEAVYLTLNGHPFKNNLKVLKKELEKPTILNAIIDKHTIFIKIDDDKKYIKLDSKLVRVVDLKKTFACLNYSINSFISFRSKDYLFSLVDRGISSYDHSIIDKLIEYKKTNRLKKELFSSPKPDYNMLNFLNDKIKSIVDEISLKRDGFILKLKNDVENCFCSFFGKKLELIYEIGKYNDSVFEKEKQKNRVLFGFKKDSLKIILNNKDLFLYSSVGEKKISLLCIVLSIAKMYNSSGVEPILLIDDLEGDLDPQVQKRAFDIIKTLPNQSIITTLGAYTDHNIITLE</sequence>
<proteinExistence type="predicted"/>
<dbReference type="eggNOG" id="COG1195">
    <property type="taxonomic scope" value="Bacteria"/>
</dbReference>
<dbReference type="PANTHER" id="PTHR32182">
    <property type="entry name" value="DNA REPLICATION AND REPAIR PROTEIN RECF"/>
    <property type="match status" value="1"/>
</dbReference>
<dbReference type="STRING" id="760142.Hipma_0004"/>
<dbReference type="OrthoDB" id="9803889at2"/>
<dbReference type="KEGG" id="hmr:Hipma_0004"/>
<keyword evidence="3" id="KW-1185">Reference proteome</keyword>
<dbReference type="GO" id="GO:0006302">
    <property type="term" value="P:double-strand break repair"/>
    <property type="evidence" value="ECO:0007669"/>
    <property type="project" value="TreeGrafter"/>
</dbReference>
<dbReference type="FunCoup" id="F2LWE1">
    <property type="interactions" value="178"/>
</dbReference>
<dbReference type="Gene3D" id="3.40.50.300">
    <property type="entry name" value="P-loop containing nucleotide triphosphate hydrolases"/>
    <property type="match status" value="1"/>
</dbReference>
<reference evidence="2 3" key="1">
    <citation type="journal article" date="2011" name="Stand. Genomic Sci.">
        <title>Complete genome sequence of the thermophilic sulfur-reducer Hippea maritima type strain (MH(2)).</title>
        <authorList>
            <person name="Huntemann M."/>
            <person name="Lu M."/>
            <person name="Nolan M."/>
            <person name="Lapidus A."/>
            <person name="Lucas S."/>
            <person name="Hammon N."/>
            <person name="Deshpande S."/>
            <person name="Cheng J.F."/>
            <person name="Tapia R."/>
            <person name="Han C."/>
            <person name="Goodwin L."/>
            <person name="Pitluck S."/>
            <person name="Liolios K."/>
            <person name="Pagani I."/>
            <person name="Ivanova N."/>
            <person name="Ovchinikova G."/>
            <person name="Pati A."/>
            <person name="Chen A."/>
            <person name="Palaniappan K."/>
            <person name="Land M."/>
            <person name="Hauser L."/>
            <person name="Jeffries C.D."/>
            <person name="Detter J.C."/>
            <person name="Brambilla E.M."/>
            <person name="Rohde M."/>
            <person name="Spring S."/>
            <person name="Goker M."/>
            <person name="Woyke T."/>
            <person name="Bristow J."/>
            <person name="Eisen J.A."/>
            <person name="Markowitz V."/>
            <person name="Hugenholtz P."/>
            <person name="Kyrpides N.C."/>
            <person name="Klenk H.P."/>
            <person name="Mavromatis K."/>
        </authorList>
    </citation>
    <scope>NUCLEOTIDE SEQUENCE [LARGE SCALE GENOMIC DNA]</scope>
    <source>
        <strain evidence="3">ATCC 700847 / DSM 10411 / MH2</strain>
    </source>
</reference>
<dbReference type="PANTHER" id="PTHR32182:SF0">
    <property type="entry name" value="DNA REPLICATION AND REPAIR PROTEIN RECF"/>
    <property type="match status" value="1"/>
</dbReference>
<protein>
    <submittedName>
        <fullName evidence="2">SMC domain protein</fullName>
    </submittedName>
</protein>
<organism evidence="2 3">
    <name type="scientific">Hippea maritima (strain ATCC 700847 / DSM 10411 / MH2)</name>
    <dbReference type="NCBI Taxonomy" id="760142"/>
    <lineage>
        <taxon>Bacteria</taxon>
        <taxon>Pseudomonadati</taxon>
        <taxon>Campylobacterota</taxon>
        <taxon>Desulfurellia</taxon>
        <taxon>Desulfurellales</taxon>
        <taxon>Hippeaceae</taxon>
        <taxon>Hippea</taxon>
    </lineage>
</organism>
<dbReference type="EMBL" id="CP002606">
    <property type="protein sequence ID" value="AEA32987.1"/>
    <property type="molecule type" value="Genomic_DNA"/>
</dbReference>
<dbReference type="Proteomes" id="UP000008139">
    <property type="component" value="Chromosome"/>
</dbReference>
<dbReference type="Pfam" id="PF02463">
    <property type="entry name" value="SMC_N"/>
    <property type="match status" value="1"/>
</dbReference>
<gene>
    <name evidence="2" type="ordered locus">Hipma_0004</name>
</gene>
<dbReference type="RefSeq" id="WP_013681032.1">
    <property type="nucleotide sequence ID" value="NC_015318.1"/>
</dbReference>